<evidence type="ECO:0000313" key="2">
    <source>
        <dbReference type="EMBL" id="KAF9992070.1"/>
    </source>
</evidence>
<proteinExistence type="predicted"/>
<comment type="caution">
    <text evidence="2">The sequence shown here is derived from an EMBL/GenBank/DDBJ whole genome shotgun (WGS) entry which is preliminary data.</text>
</comment>
<protein>
    <recommendedName>
        <fullName evidence="1">Condensation domain-containing protein</fullName>
    </recommendedName>
</protein>
<accession>A0A9P6MCQ9</accession>
<dbReference type="Proteomes" id="UP000703661">
    <property type="component" value="Unassembled WGS sequence"/>
</dbReference>
<dbReference type="Pfam" id="PF00668">
    <property type="entry name" value="Condensation"/>
    <property type="match status" value="1"/>
</dbReference>
<gene>
    <name evidence="2" type="ORF">BGZ80_008726</name>
</gene>
<dbReference type="InterPro" id="IPR001242">
    <property type="entry name" value="Condensation_dom"/>
</dbReference>
<dbReference type="InterPro" id="IPR023213">
    <property type="entry name" value="CAT-like_dom_sf"/>
</dbReference>
<sequence length="229" mass="25142">MEVEIQAFLEGRGDTLPSPQPFRGLVAQARLGISQEAHERFFTEMLTEIDTPALPFGLADVHGDGTKVTESHRMLPQELNDRLRVQAKILGVSLASLCHLAWGQVVARTSGQERVVFGTVLFGRMQAGSGSDRAMGLFINTLPIRVDLDGCSVEESIRKTHTRLAALLEHEHASLALAQRCSNVPAGTPLFSSLLNYRHNIKQLDTSPGTSGMEFLDSQERTNYPFTIS</sequence>
<dbReference type="PANTHER" id="PTHR45527">
    <property type="entry name" value="NONRIBOSOMAL PEPTIDE SYNTHETASE"/>
    <property type="match status" value="1"/>
</dbReference>
<dbReference type="AlphaFoldDB" id="A0A9P6MCQ9"/>
<dbReference type="Gene3D" id="3.30.559.30">
    <property type="entry name" value="Nonribosomal peptide synthetase, condensation domain"/>
    <property type="match status" value="1"/>
</dbReference>
<reference evidence="2" key="1">
    <citation type="journal article" date="2020" name="Fungal Divers.">
        <title>Resolving the Mortierellaceae phylogeny through synthesis of multi-gene phylogenetics and phylogenomics.</title>
        <authorList>
            <person name="Vandepol N."/>
            <person name="Liber J."/>
            <person name="Desiro A."/>
            <person name="Na H."/>
            <person name="Kennedy M."/>
            <person name="Barry K."/>
            <person name="Grigoriev I.V."/>
            <person name="Miller A.N."/>
            <person name="O'Donnell K."/>
            <person name="Stajich J.E."/>
            <person name="Bonito G."/>
        </authorList>
    </citation>
    <scope>NUCLEOTIDE SEQUENCE</scope>
    <source>
        <strain evidence="2">NRRL 2769</strain>
    </source>
</reference>
<dbReference type="GO" id="GO:0031177">
    <property type="term" value="F:phosphopantetheine binding"/>
    <property type="evidence" value="ECO:0007669"/>
    <property type="project" value="TreeGrafter"/>
</dbReference>
<dbReference type="GO" id="GO:0003824">
    <property type="term" value="F:catalytic activity"/>
    <property type="evidence" value="ECO:0007669"/>
    <property type="project" value="InterPro"/>
</dbReference>
<evidence type="ECO:0000259" key="1">
    <source>
        <dbReference type="Pfam" id="PF00668"/>
    </source>
</evidence>
<dbReference type="PANTHER" id="PTHR45527:SF1">
    <property type="entry name" value="FATTY ACID SYNTHASE"/>
    <property type="match status" value="1"/>
</dbReference>
<evidence type="ECO:0000313" key="3">
    <source>
        <dbReference type="Proteomes" id="UP000703661"/>
    </source>
</evidence>
<dbReference type="GO" id="GO:0005737">
    <property type="term" value="C:cytoplasm"/>
    <property type="evidence" value="ECO:0007669"/>
    <property type="project" value="TreeGrafter"/>
</dbReference>
<dbReference type="SUPFAM" id="SSF52777">
    <property type="entry name" value="CoA-dependent acyltransferases"/>
    <property type="match status" value="1"/>
</dbReference>
<keyword evidence="3" id="KW-1185">Reference proteome</keyword>
<organism evidence="2 3">
    <name type="scientific">Entomortierella chlamydospora</name>
    <dbReference type="NCBI Taxonomy" id="101097"/>
    <lineage>
        <taxon>Eukaryota</taxon>
        <taxon>Fungi</taxon>
        <taxon>Fungi incertae sedis</taxon>
        <taxon>Mucoromycota</taxon>
        <taxon>Mortierellomycotina</taxon>
        <taxon>Mortierellomycetes</taxon>
        <taxon>Mortierellales</taxon>
        <taxon>Mortierellaceae</taxon>
        <taxon>Entomortierella</taxon>
    </lineage>
</organism>
<dbReference type="GO" id="GO:0043041">
    <property type="term" value="P:amino acid activation for nonribosomal peptide biosynthetic process"/>
    <property type="evidence" value="ECO:0007669"/>
    <property type="project" value="TreeGrafter"/>
</dbReference>
<name>A0A9P6MCQ9_9FUNG</name>
<dbReference type="Gene3D" id="3.30.559.10">
    <property type="entry name" value="Chloramphenicol acetyltransferase-like domain"/>
    <property type="match status" value="1"/>
</dbReference>
<feature type="non-terminal residue" evidence="2">
    <location>
        <position position="229"/>
    </location>
</feature>
<dbReference type="GO" id="GO:0044550">
    <property type="term" value="P:secondary metabolite biosynthetic process"/>
    <property type="evidence" value="ECO:0007669"/>
    <property type="project" value="TreeGrafter"/>
</dbReference>
<dbReference type="EMBL" id="JAAAID010004838">
    <property type="protein sequence ID" value="KAF9992070.1"/>
    <property type="molecule type" value="Genomic_DNA"/>
</dbReference>
<feature type="domain" description="Condensation" evidence="1">
    <location>
        <begin position="35"/>
        <end position="228"/>
    </location>
</feature>